<dbReference type="OrthoDB" id="2253354at2759"/>
<organism evidence="3 4">
    <name type="scientific">Sphaerosporella brunnea</name>
    <dbReference type="NCBI Taxonomy" id="1250544"/>
    <lineage>
        <taxon>Eukaryota</taxon>
        <taxon>Fungi</taxon>
        <taxon>Dikarya</taxon>
        <taxon>Ascomycota</taxon>
        <taxon>Pezizomycotina</taxon>
        <taxon>Pezizomycetes</taxon>
        <taxon>Pezizales</taxon>
        <taxon>Pyronemataceae</taxon>
        <taxon>Sphaerosporella</taxon>
    </lineage>
</organism>
<name>A0A5J5F4Y5_9PEZI</name>
<dbReference type="EMBL" id="VXIS01000032">
    <property type="protein sequence ID" value="KAA8911720.1"/>
    <property type="molecule type" value="Genomic_DNA"/>
</dbReference>
<protein>
    <submittedName>
        <fullName evidence="3">Uncharacterized protein</fullName>
    </submittedName>
</protein>
<evidence type="ECO:0000256" key="2">
    <source>
        <dbReference type="SAM" id="MobiDB-lite"/>
    </source>
</evidence>
<keyword evidence="1" id="KW-0175">Coiled coil</keyword>
<feature type="coiled-coil region" evidence="1">
    <location>
        <begin position="24"/>
        <end position="61"/>
    </location>
</feature>
<feature type="compositionally biased region" description="Low complexity" evidence="2">
    <location>
        <begin position="248"/>
        <end position="258"/>
    </location>
</feature>
<dbReference type="Pfam" id="PF17254">
    <property type="entry name" value="DUF5321"/>
    <property type="match status" value="1"/>
</dbReference>
<dbReference type="AlphaFoldDB" id="A0A5J5F4Y5"/>
<gene>
    <name evidence="3" type="ORF">FN846DRAFT_390752</name>
</gene>
<evidence type="ECO:0000256" key="1">
    <source>
        <dbReference type="SAM" id="Coils"/>
    </source>
</evidence>
<accession>A0A5J5F4Y5</accession>
<feature type="region of interest" description="Disordered" evidence="2">
    <location>
        <begin position="248"/>
        <end position="275"/>
    </location>
</feature>
<sequence length="275" mass="30663">MPSILPPRDIAEARGAAFENGEGKARLDETIAESEVLKREVEDQRTMLKELLKKLREVKETTIAPASTGSTAAGAGPRSPVLRRPLPRDFISSRFRSARDSLPPKDPPTLGLPSQLRQRKGTAPSGRFLSKLKGKHGGGYNPATFYIWIFLLIRSQAIQQILLKHEHADFVRKAGNKIVVFREVIERLGRGEDVDVEATLGTGDEKEEKDSEQVLKELEEDDVLWQARKLQKEAAAKRAEQERLDAQEAAAEKAAAQEAQRKKKRQAAAKEARFL</sequence>
<feature type="region of interest" description="Disordered" evidence="2">
    <location>
        <begin position="63"/>
        <end position="130"/>
    </location>
</feature>
<evidence type="ECO:0000313" key="4">
    <source>
        <dbReference type="Proteomes" id="UP000326924"/>
    </source>
</evidence>
<dbReference type="InterPro" id="IPR035213">
    <property type="entry name" value="DUF5321"/>
</dbReference>
<comment type="caution">
    <text evidence="3">The sequence shown here is derived from an EMBL/GenBank/DDBJ whole genome shotgun (WGS) entry which is preliminary data.</text>
</comment>
<keyword evidence="4" id="KW-1185">Reference proteome</keyword>
<proteinExistence type="predicted"/>
<reference evidence="3 4" key="1">
    <citation type="submission" date="2019-09" db="EMBL/GenBank/DDBJ databases">
        <title>Draft genome of the ectomycorrhizal ascomycete Sphaerosporella brunnea.</title>
        <authorList>
            <consortium name="DOE Joint Genome Institute"/>
            <person name="Benucci G.M."/>
            <person name="Marozzi G."/>
            <person name="Antonielli L."/>
            <person name="Sanchez S."/>
            <person name="Marco P."/>
            <person name="Wang X."/>
            <person name="Falini L.B."/>
            <person name="Barry K."/>
            <person name="Haridas S."/>
            <person name="Lipzen A."/>
            <person name="Labutti K."/>
            <person name="Grigoriev I.V."/>
            <person name="Murat C."/>
            <person name="Martin F."/>
            <person name="Albertini E."/>
            <person name="Donnini D."/>
            <person name="Bonito G."/>
        </authorList>
    </citation>
    <scope>NUCLEOTIDE SEQUENCE [LARGE SCALE GENOMIC DNA]</scope>
    <source>
        <strain evidence="3 4">Sb_GMNB300</strain>
    </source>
</reference>
<dbReference type="InParanoid" id="A0A5J5F4Y5"/>
<evidence type="ECO:0000313" key="3">
    <source>
        <dbReference type="EMBL" id="KAA8911720.1"/>
    </source>
</evidence>
<dbReference type="Proteomes" id="UP000326924">
    <property type="component" value="Unassembled WGS sequence"/>
</dbReference>
<feature type="compositionally biased region" description="Low complexity" evidence="2">
    <location>
        <begin position="63"/>
        <end position="84"/>
    </location>
</feature>